<evidence type="ECO:0000256" key="6">
    <source>
        <dbReference type="ARBA" id="ARBA00022989"/>
    </source>
</evidence>
<accession>A0A6A1V2R1</accession>
<feature type="transmembrane region" description="Helical" evidence="10">
    <location>
        <begin position="42"/>
        <end position="66"/>
    </location>
</feature>
<dbReference type="EMBL" id="RXIC02000025">
    <property type="protein sequence ID" value="KAB1206955.1"/>
    <property type="molecule type" value="Genomic_DNA"/>
</dbReference>
<comment type="subcellular location">
    <subcellularLocation>
        <location evidence="1">Vacuole membrane</location>
        <topology evidence="1">Multi-pass membrane protein</topology>
    </subcellularLocation>
</comment>
<comment type="catalytic activity">
    <reaction evidence="8">
        <text>Fe(2+)(in) = Fe(2+)(out)</text>
        <dbReference type="Rhea" id="RHEA:28486"/>
        <dbReference type="ChEBI" id="CHEBI:29033"/>
    </reaction>
    <physiologicalReaction direction="left-to-right" evidence="8">
        <dbReference type="Rhea" id="RHEA:28487"/>
    </physiologicalReaction>
</comment>
<comment type="similarity">
    <text evidence="2">Belongs to the CCC1 family.</text>
</comment>
<comment type="caution">
    <text evidence="11">The sequence shown here is derived from an EMBL/GenBank/DDBJ whole genome shotgun (WGS) entry which is preliminary data.</text>
</comment>
<dbReference type="PANTHER" id="PTHR31851">
    <property type="entry name" value="FE(2+)/MN(2+) TRANSPORTER PCL1"/>
    <property type="match status" value="1"/>
</dbReference>
<dbReference type="GO" id="GO:0006826">
    <property type="term" value="P:iron ion transport"/>
    <property type="evidence" value="ECO:0007669"/>
    <property type="project" value="UniProtKB-KW"/>
</dbReference>
<proteinExistence type="inferred from homology"/>
<evidence type="ECO:0000256" key="10">
    <source>
        <dbReference type="SAM" id="Phobius"/>
    </source>
</evidence>
<keyword evidence="3" id="KW-0406">Ion transport</keyword>
<feature type="compositionally biased region" description="Polar residues" evidence="9">
    <location>
        <begin position="1"/>
        <end position="14"/>
    </location>
</feature>
<dbReference type="GO" id="GO:0005774">
    <property type="term" value="C:vacuolar membrane"/>
    <property type="evidence" value="ECO:0007669"/>
    <property type="project" value="UniProtKB-SubCell"/>
</dbReference>
<evidence type="ECO:0000256" key="8">
    <source>
        <dbReference type="ARBA" id="ARBA00044464"/>
    </source>
</evidence>
<feature type="region of interest" description="Disordered" evidence="9">
    <location>
        <begin position="1"/>
        <end position="25"/>
    </location>
</feature>
<organism evidence="11 12">
    <name type="scientific">Morella rubra</name>
    <name type="common">Chinese bayberry</name>
    <dbReference type="NCBI Taxonomy" id="262757"/>
    <lineage>
        <taxon>Eukaryota</taxon>
        <taxon>Viridiplantae</taxon>
        <taxon>Streptophyta</taxon>
        <taxon>Embryophyta</taxon>
        <taxon>Tracheophyta</taxon>
        <taxon>Spermatophyta</taxon>
        <taxon>Magnoliopsida</taxon>
        <taxon>eudicotyledons</taxon>
        <taxon>Gunneridae</taxon>
        <taxon>Pentapetalae</taxon>
        <taxon>rosids</taxon>
        <taxon>fabids</taxon>
        <taxon>Fagales</taxon>
        <taxon>Myricaceae</taxon>
        <taxon>Morella</taxon>
    </lineage>
</organism>
<keyword evidence="5 10" id="KW-0812">Transmembrane</keyword>
<protein>
    <submittedName>
        <fullName evidence="11">Uncharacterized protein</fullName>
    </submittedName>
</protein>
<reference evidence="11 12" key="1">
    <citation type="journal article" date="2019" name="Plant Biotechnol. J.">
        <title>The red bayberry genome and genetic basis of sex determination.</title>
        <authorList>
            <person name="Jia H.M."/>
            <person name="Jia H.J."/>
            <person name="Cai Q.L."/>
            <person name="Wang Y."/>
            <person name="Zhao H.B."/>
            <person name="Yang W.F."/>
            <person name="Wang G.Y."/>
            <person name="Li Y.H."/>
            <person name="Zhan D.L."/>
            <person name="Shen Y.T."/>
            <person name="Niu Q.F."/>
            <person name="Chang L."/>
            <person name="Qiu J."/>
            <person name="Zhao L."/>
            <person name="Xie H.B."/>
            <person name="Fu W.Y."/>
            <person name="Jin J."/>
            <person name="Li X.W."/>
            <person name="Jiao Y."/>
            <person name="Zhou C.C."/>
            <person name="Tu T."/>
            <person name="Chai C.Y."/>
            <person name="Gao J.L."/>
            <person name="Fan L.J."/>
            <person name="van de Weg E."/>
            <person name="Wang J.Y."/>
            <person name="Gao Z.S."/>
        </authorList>
    </citation>
    <scope>NUCLEOTIDE SEQUENCE [LARGE SCALE GENOMIC DNA]</scope>
    <source>
        <tissue evidence="11">Leaves</tissue>
    </source>
</reference>
<evidence type="ECO:0000256" key="3">
    <source>
        <dbReference type="ARBA" id="ARBA00022496"/>
    </source>
</evidence>
<keyword evidence="3" id="KW-0813">Transport</keyword>
<evidence type="ECO:0000256" key="2">
    <source>
        <dbReference type="ARBA" id="ARBA00007049"/>
    </source>
</evidence>
<evidence type="ECO:0000256" key="1">
    <source>
        <dbReference type="ARBA" id="ARBA00004128"/>
    </source>
</evidence>
<evidence type="ECO:0000313" key="12">
    <source>
        <dbReference type="Proteomes" id="UP000516437"/>
    </source>
</evidence>
<dbReference type="GO" id="GO:0005384">
    <property type="term" value="F:manganese ion transmembrane transporter activity"/>
    <property type="evidence" value="ECO:0007669"/>
    <property type="project" value="InterPro"/>
</dbReference>
<gene>
    <name evidence="11" type="ORF">CJ030_MR7G008129</name>
</gene>
<keyword evidence="3" id="KW-0410">Iron transport</keyword>
<evidence type="ECO:0000256" key="4">
    <source>
        <dbReference type="ARBA" id="ARBA00022554"/>
    </source>
</evidence>
<keyword evidence="4" id="KW-0926">Vacuole</keyword>
<keyword evidence="6 10" id="KW-1133">Transmembrane helix</keyword>
<evidence type="ECO:0000313" key="11">
    <source>
        <dbReference type="EMBL" id="KAB1206955.1"/>
    </source>
</evidence>
<dbReference type="Proteomes" id="UP000516437">
    <property type="component" value="Chromosome 7"/>
</dbReference>
<dbReference type="OrthoDB" id="73465at2759"/>
<keyword evidence="12" id="KW-1185">Reference proteome</keyword>
<keyword evidence="3" id="KW-0408">Iron</keyword>
<dbReference type="InterPro" id="IPR008217">
    <property type="entry name" value="Ccc1_fam"/>
</dbReference>
<evidence type="ECO:0000256" key="5">
    <source>
        <dbReference type="ARBA" id="ARBA00022692"/>
    </source>
</evidence>
<dbReference type="GO" id="GO:0030026">
    <property type="term" value="P:intracellular manganese ion homeostasis"/>
    <property type="evidence" value="ECO:0007669"/>
    <property type="project" value="InterPro"/>
</dbReference>
<evidence type="ECO:0000256" key="7">
    <source>
        <dbReference type="ARBA" id="ARBA00023136"/>
    </source>
</evidence>
<dbReference type="AlphaFoldDB" id="A0A6A1V2R1"/>
<keyword evidence="7 10" id="KW-0472">Membrane</keyword>
<sequence>MAATQAQDQPSFNEPKSLDVEGQTPQEVVEVDELDYAKRAQWLRAAILGLVGGACSMAIGELVSVYSKYDIEMSQMKRDGKIENMGADELDAEKEKLPNPWHAAGASALAFSWGRWCRYSPLPF</sequence>
<evidence type="ECO:0000256" key="9">
    <source>
        <dbReference type="SAM" id="MobiDB-lite"/>
    </source>
</evidence>
<name>A0A6A1V2R1_9ROSI</name>